<proteinExistence type="predicted"/>
<gene>
    <name evidence="2" type="ORF">CZ809_00723</name>
    <name evidence="1" type="ORF">VXS00_13000</name>
</gene>
<keyword evidence="4" id="KW-1185">Reference proteome</keyword>
<name>A0A1T5HWU8_9GAMM</name>
<sequence>MLVTFSCKAHNDVTMFGDIAQSLIKMMEYTTDIPGAIIAEDVELALANLEKNLIGAAAKQCATQEQQQVVDLDDEDEKEPEIGISVRAVPLIELLKAAILAKSYVMWQ</sequence>
<organism evidence="2 3">
    <name type="scientific">Photobacterium piscicola</name>
    <dbReference type="NCBI Taxonomy" id="1378299"/>
    <lineage>
        <taxon>Bacteria</taxon>
        <taxon>Pseudomonadati</taxon>
        <taxon>Pseudomonadota</taxon>
        <taxon>Gammaproteobacteria</taxon>
        <taxon>Vibrionales</taxon>
        <taxon>Vibrionaceae</taxon>
        <taxon>Photobacterium</taxon>
    </lineage>
</organism>
<dbReference type="Pfam" id="PF08895">
    <property type="entry name" value="DUF1840"/>
    <property type="match status" value="1"/>
</dbReference>
<accession>A0A1T5HWU8</accession>
<dbReference type="EMBL" id="FUZI01000001">
    <property type="protein sequence ID" value="SKC31245.1"/>
    <property type="molecule type" value="Genomic_DNA"/>
</dbReference>
<dbReference type="InterPro" id="IPR014991">
    <property type="entry name" value="DUF1840"/>
</dbReference>
<dbReference type="RefSeq" id="WP_080156055.1">
    <property type="nucleotide sequence ID" value="NZ_FUZI01000001.1"/>
</dbReference>
<dbReference type="AlphaFoldDB" id="A0A1T5HWU8"/>
<protein>
    <submittedName>
        <fullName evidence="1">DUF1840 domain-containing protein</fullName>
    </submittedName>
</protein>
<evidence type="ECO:0000313" key="1">
    <source>
        <dbReference type="EMBL" id="MEC6899563.1"/>
    </source>
</evidence>
<dbReference type="OrthoDB" id="5625523at2"/>
<dbReference type="EMBL" id="JAYXUD010000010">
    <property type="protein sequence ID" value="MEC6899563.1"/>
    <property type="molecule type" value="Genomic_DNA"/>
</dbReference>
<dbReference type="Proteomes" id="UP001339429">
    <property type="component" value="Unassembled WGS sequence"/>
</dbReference>
<evidence type="ECO:0000313" key="3">
    <source>
        <dbReference type="Proteomes" id="UP000189966"/>
    </source>
</evidence>
<evidence type="ECO:0000313" key="4">
    <source>
        <dbReference type="Proteomes" id="UP001339429"/>
    </source>
</evidence>
<reference evidence="1 4" key="2">
    <citation type="submission" date="2024-01" db="EMBL/GenBank/DDBJ databases">
        <title>Active colonisers of the gastrointestinal tract of Atlantic salmon farmed in a warm water region.</title>
        <authorList>
            <person name="Bowman J.P."/>
        </authorList>
    </citation>
    <scope>NUCLEOTIDE SEQUENCE [LARGE SCALE GENOMIC DNA]</scope>
    <source>
        <strain evidence="1 4">S4MW1</strain>
    </source>
</reference>
<reference evidence="2 3" key="1">
    <citation type="submission" date="2017-02" db="EMBL/GenBank/DDBJ databases">
        <authorList>
            <person name="Peterson S.W."/>
        </authorList>
    </citation>
    <scope>NUCLEOTIDE SEQUENCE [LARGE SCALE GENOMIC DNA]</scope>
    <source>
        <strain evidence="2">Type strain: NCCB 100098</strain>
        <strain evidence="3">type strain: NCCB 100098</strain>
    </source>
</reference>
<evidence type="ECO:0000313" key="2">
    <source>
        <dbReference type="EMBL" id="SKC31245.1"/>
    </source>
</evidence>
<dbReference type="Proteomes" id="UP000189966">
    <property type="component" value="Unassembled WGS sequence"/>
</dbReference>